<accession>E4XBL9</accession>
<dbReference type="EMBL" id="FN653034">
    <property type="protein sequence ID" value="CBY08994.1"/>
    <property type="molecule type" value="Genomic_DNA"/>
</dbReference>
<gene>
    <name evidence="2" type="ORF">GSOID_T00006522001</name>
</gene>
<dbReference type="InParanoid" id="E4XBL9"/>
<name>E4XBL9_OIKDI</name>
<keyword evidence="3" id="KW-1185">Reference proteome</keyword>
<reference evidence="2" key="1">
    <citation type="journal article" date="2010" name="Science">
        <title>Plasticity of animal genome architecture unmasked by rapid evolution of a pelagic tunicate.</title>
        <authorList>
            <person name="Denoeud F."/>
            <person name="Henriet S."/>
            <person name="Mungpakdee S."/>
            <person name="Aury J.M."/>
            <person name="Da Silva C."/>
            <person name="Brinkmann H."/>
            <person name="Mikhaleva J."/>
            <person name="Olsen L.C."/>
            <person name="Jubin C."/>
            <person name="Canestro C."/>
            <person name="Bouquet J.M."/>
            <person name="Danks G."/>
            <person name="Poulain J."/>
            <person name="Campsteijn C."/>
            <person name="Adamski M."/>
            <person name="Cross I."/>
            <person name="Yadetie F."/>
            <person name="Muffato M."/>
            <person name="Louis A."/>
            <person name="Butcher S."/>
            <person name="Tsagkogeorga G."/>
            <person name="Konrad A."/>
            <person name="Singh S."/>
            <person name="Jensen M.F."/>
            <person name="Cong E.H."/>
            <person name="Eikeseth-Otteraa H."/>
            <person name="Noel B."/>
            <person name="Anthouard V."/>
            <person name="Porcel B.M."/>
            <person name="Kachouri-Lafond R."/>
            <person name="Nishino A."/>
            <person name="Ugolini M."/>
            <person name="Chourrout P."/>
            <person name="Nishida H."/>
            <person name="Aasland R."/>
            <person name="Huzurbazar S."/>
            <person name="Westhof E."/>
            <person name="Delsuc F."/>
            <person name="Lehrach H."/>
            <person name="Reinhardt R."/>
            <person name="Weissenbach J."/>
            <person name="Roy S.W."/>
            <person name="Artiguenave F."/>
            <person name="Postlethwait J.H."/>
            <person name="Manak J.R."/>
            <person name="Thompson E.M."/>
            <person name="Jaillon O."/>
            <person name="Du Pasquier L."/>
            <person name="Boudinot P."/>
            <person name="Liberles D.A."/>
            <person name="Volff J.N."/>
            <person name="Philippe H."/>
            <person name="Lenhard B."/>
            <person name="Roest Crollius H."/>
            <person name="Wincker P."/>
            <person name="Chourrout D."/>
        </authorList>
    </citation>
    <scope>NUCLEOTIDE SEQUENCE [LARGE SCALE GENOMIC DNA]</scope>
</reference>
<dbReference type="AlphaFoldDB" id="E4XBL9"/>
<feature type="region of interest" description="Disordered" evidence="1">
    <location>
        <begin position="19"/>
        <end position="40"/>
    </location>
</feature>
<sequence>MDTDTNWYHAFSRRKKIMSRPPDRMNLSSISTSNSSSDDLDEYGIEYGILKARPSKEERREDRRLRKGKRREFSCVGRFSGRKKEHRVNLAPIGPTERASEEQSMATNTEDIGKLHNSVVKRKTRETKKSDRHYIEVMLDKTDGREQFYKLMERFNRKFIKVAPECGPLDTYKFWEYTRTANVKVEFEEDTPYVIYVDPDATLTNHSYPETCPGNCAESIDELRKQLSVMTSQIHVVAESSGYYLQPLSTFDETDMFESDLFGI</sequence>
<organism evidence="2">
    <name type="scientific">Oikopleura dioica</name>
    <name type="common">Tunicate</name>
    <dbReference type="NCBI Taxonomy" id="34765"/>
    <lineage>
        <taxon>Eukaryota</taxon>
        <taxon>Metazoa</taxon>
        <taxon>Chordata</taxon>
        <taxon>Tunicata</taxon>
        <taxon>Appendicularia</taxon>
        <taxon>Copelata</taxon>
        <taxon>Oikopleuridae</taxon>
        <taxon>Oikopleura</taxon>
    </lineage>
</organism>
<feature type="compositionally biased region" description="Low complexity" evidence="1">
    <location>
        <begin position="28"/>
        <end position="37"/>
    </location>
</feature>
<evidence type="ECO:0000313" key="3">
    <source>
        <dbReference type="Proteomes" id="UP000001307"/>
    </source>
</evidence>
<proteinExistence type="predicted"/>
<dbReference type="Proteomes" id="UP000001307">
    <property type="component" value="Unassembled WGS sequence"/>
</dbReference>
<protein>
    <submittedName>
        <fullName evidence="2">Uncharacterized protein</fullName>
    </submittedName>
</protein>
<evidence type="ECO:0000313" key="2">
    <source>
        <dbReference type="EMBL" id="CBY08994.1"/>
    </source>
</evidence>
<evidence type="ECO:0000256" key="1">
    <source>
        <dbReference type="SAM" id="MobiDB-lite"/>
    </source>
</evidence>